<dbReference type="Gene3D" id="1.10.510.10">
    <property type="entry name" value="Transferase(Phosphotransferase) domain 1"/>
    <property type="match status" value="1"/>
</dbReference>
<dbReference type="Gene3D" id="3.30.200.20">
    <property type="entry name" value="Phosphorylase Kinase, domain 1"/>
    <property type="match status" value="1"/>
</dbReference>
<feature type="repeat" description="WD" evidence="3">
    <location>
        <begin position="504"/>
        <end position="540"/>
    </location>
</feature>
<dbReference type="CDD" id="cd00200">
    <property type="entry name" value="WD40"/>
    <property type="match status" value="3"/>
</dbReference>
<dbReference type="InterPro" id="IPR015943">
    <property type="entry name" value="WD40/YVTN_repeat-like_dom_sf"/>
</dbReference>
<feature type="compositionally biased region" description="Basic and acidic residues" evidence="4">
    <location>
        <begin position="1"/>
        <end position="19"/>
    </location>
</feature>
<evidence type="ECO:0000256" key="3">
    <source>
        <dbReference type="PROSITE-ProRule" id="PRU00221"/>
    </source>
</evidence>
<dbReference type="Proteomes" id="UP000019678">
    <property type="component" value="Unassembled WGS sequence"/>
</dbReference>
<evidence type="ECO:0000313" key="7">
    <source>
        <dbReference type="Proteomes" id="UP000019678"/>
    </source>
</evidence>
<dbReference type="InterPro" id="IPR008271">
    <property type="entry name" value="Ser/Thr_kinase_AS"/>
</dbReference>
<evidence type="ECO:0000256" key="1">
    <source>
        <dbReference type="ARBA" id="ARBA00022574"/>
    </source>
</evidence>
<dbReference type="PANTHER" id="PTHR19879">
    <property type="entry name" value="TRANSCRIPTION INITIATION FACTOR TFIID"/>
    <property type="match status" value="1"/>
</dbReference>
<dbReference type="Pfam" id="PF00069">
    <property type="entry name" value="Pkinase"/>
    <property type="match status" value="1"/>
</dbReference>
<keyword evidence="7" id="KW-1185">Reference proteome</keyword>
<protein>
    <submittedName>
        <fullName evidence="6">WD-repeat protein</fullName>
    </submittedName>
</protein>
<dbReference type="SMART" id="SM00320">
    <property type="entry name" value="WD40"/>
    <property type="match status" value="14"/>
</dbReference>
<dbReference type="InterPro" id="IPR001680">
    <property type="entry name" value="WD40_rpt"/>
</dbReference>
<dbReference type="InterPro" id="IPR011047">
    <property type="entry name" value="Quinoprotein_ADH-like_sf"/>
</dbReference>
<dbReference type="SUPFAM" id="SSF51004">
    <property type="entry name" value="C-terminal (heme d1) domain of cytochrome cd1-nitrite reductase"/>
    <property type="match status" value="1"/>
</dbReference>
<keyword evidence="2" id="KW-0677">Repeat</keyword>
<dbReference type="Pfam" id="PF07676">
    <property type="entry name" value="PD40"/>
    <property type="match status" value="1"/>
</dbReference>
<dbReference type="InterPro" id="IPR011009">
    <property type="entry name" value="Kinase-like_dom_sf"/>
</dbReference>
<evidence type="ECO:0000256" key="2">
    <source>
        <dbReference type="ARBA" id="ARBA00022737"/>
    </source>
</evidence>
<accession>A0A017TGQ8</accession>
<feature type="region of interest" description="Disordered" evidence="4">
    <location>
        <begin position="1"/>
        <end position="92"/>
    </location>
</feature>
<feature type="repeat" description="WD" evidence="3">
    <location>
        <begin position="1003"/>
        <end position="1044"/>
    </location>
</feature>
<dbReference type="GO" id="GO:0004672">
    <property type="term" value="F:protein kinase activity"/>
    <property type="evidence" value="ECO:0007669"/>
    <property type="project" value="InterPro"/>
</dbReference>
<dbReference type="GO" id="GO:0005524">
    <property type="term" value="F:ATP binding"/>
    <property type="evidence" value="ECO:0007669"/>
    <property type="project" value="InterPro"/>
</dbReference>
<keyword evidence="1 3" id="KW-0853">WD repeat</keyword>
<evidence type="ECO:0000259" key="5">
    <source>
        <dbReference type="PROSITE" id="PS50011"/>
    </source>
</evidence>
<feature type="repeat" description="WD" evidence="3">
    <location>
        <begin position="545"/>
        <end position="586"/>
    </location>
</feature>
<dbReference type="PROSITE" id="PS50294">
    <property type="entry name" value="WD_REPEATS_REGION"/>
    <property type="match status" value="9"/>
</dbReference>
<dbReference type="PROSITE" id="PS00108">
    <property type="entry name" value="PROTEIN_KINASE_ST"/>
    <property type="match status" value="1"/>
</dbReference>
<feature type="repeat" description="WD" evidence="3">
    <location>
        <begin position="1087"/>
        <end position="1128"/>
    </location>
</feature>
<dbReference type="InterPro" id="IPR000719">
    <property type="entry name" value="Prot_kinase_dom"/>
</dbReference>
<feature type="repeat" description="WD" evidence="3">
    <location>
        <begin position="962"/>
        <end position="1003"/>
    </location>
</feature>
<dbReference type="InterPro" id="IPR020472">
    <property type="entry name" value="WD40_PAC1"/>
</dbReference>
<dbReference type="OrthoDB" id="9765809at2"/>
<feature type="repeat" description="WD" evidence="3">
    <location>
        <begin position="798"/>
        <end position="829"/>
    </location>
</feature>
<dbReference type="InterPro" id="IPR019775">
    <property type="entry name" value="WD40_repeat_CS"/>
</dbReference>
<dbReference type="Gene3D" id="2.130.10.10">
    <property type="entry name" value="YVTN repeat-like/Quinoprotein amine dehydrogenase"/>
    <property type="match status" value="4"/>
</dbReference>
<evidence type="ECO:0000313" key="6">
    <source>
        <dbReference type="EMBL" id="EYF08077.1"/>
    </source>
</evidence>
<organism evidence="6 7">
    <name type="scientific">Chondromyces apiculatus DSM 436</name>
    <dbReference type="NCBI Taxonomy" id="1192034"/>
    <lineage>
        <taxon>Bacteria</taxon>
        <taxon>Pseudomonadati</taxon>
        <taxon>Myxococcota</taxon>
        <taxon>Polyangia</taxon>
        <taxon>Polyangiales</taxon>
        <taxon>Polyangiaceae</taxon>
        <taxon>Chondromyces</taxon>
    </lineage>
</organism>
<dbReference type="PROSITE" id="PS50082">
    <property type="entry name" value="WD_REPEATS_2"/>
    <property type="match status" value="10"/>
</dbReference>
<gene>
    <name evidence="6" type="ORF">CAP_5837</name>
</gene>
<comment type="caution">
    <text evidence="6">The sequence shown here is derived from an EMBL/GenBank/DDBJ whole genome shotgun (WGS) entry which is preliminary data.</text>
</comment>
<feature type="repeat" description="WD" evidence="3">
    <location>
        <begin position="757"/>
        <end position="798"/>
    </location>
</feature>
<dbReference type="PROSITE" id="PS00678">
    <property type="entry name" value="WD_REPEATS_1"/>
    <property type="match status" value="4"/>
</dbReference>
<dbReference type="SUPFAM" id="SSF56112">
    <property type="entry name" value="Protein kinase-like (PK-like)"/>
    <property type="match status" value="1"/>
</dbReference>
<dbReference type="AlphaFoldDB" id="A0A017TGQ8"/>
<dbReference type="eggNOG" id="COG0515">
    <property type="taxonomic scope" value="Bacteria"/>
</dbReference>
<feature type="domain" description="Protein kinase" evidence="5">
    <location>
        <begin position="104"/>
        <end position="377"/>
    </location>
</feature>
<feature type="repeat" description="WD" evidence="3">
    <location>
        <begin position="879"/>
        <end position="911"/>
    </location>
</feature>
<feature type="repeat" description="WD" evidence="3">
    <location>
        <begin position="1128"/>
        <end position="1159"/>
    </location>
</feature>
<dbReference type="SUPFAM" id="SSF50998">
    <property type="entry name" value="Quinoprotein alcohol dehydrogenase-like"/>
    <property type="match status" value="1"/>
</dbReference>
<sequence length="1182" mass="126302">MSDSTGGRREGGSAERPGAERSTTTVPQGTAPVTTRLPSPGGRPRNAITPLRGDSTSFEGTAFTHAATLPNPRDADTLEAPTHAPTSSQRWSAAQLPIIDAASYELHGEVAQGGIGRVLRAQDRRLGRPVALKHLLDPRAGAEKRFVREALVTARLQHPAIVPIYEAGRWPNGEPFYAMRLVSGRSLEDMIAEQRSVESRLGLLRHVLAAADAVAYAHAQRVIHRDIKPANVLCGDFGETVVIDWGLARDLRDEEDAQTRSPDPAALAGARLTLAGSVIGTPAYMPPEQASGLSVDERADVYALGAILYHLLAGVPPYDGKNARVVLRKVLAGPPERLGGFLRDVPEELLAIVEKAMAREPTERYPTALELAEDLRLFEMGQIVGAHRYSLLSLLRRFVRRYRAPLAVAVPALIALGAVGAIGVRRTFIERTRAEEQRVEAEAARQEALTRADELTLVQARASLERDPSEALAWLRRLSPAFHRWNAARVIAADAIARGLSTTLHGHKELINYAVFSQDGRWVATASDDQSVRLWDAATGAGRILAGHTDEVWIAAFSPDGKLLLSGSKDRMARLWDTGTGEALQAISCPAGVYAVAFSSDGRRAFLSETRGSLIEVDVETGQTRTLSTGSGKFSVDPDARHVARISHSELTLETLATGQIRVLTRFHDPGGSEGTTLFSSDGRKLAYLSEGGEVGIWDVATRKGRVLGRLPPEGPEGYLPPDRRLVFSPDGAWLAGLARGSQVYVWDMRTGALQILNGHQGGILRAAFSPDSQLLATGGFDHSARIWDLAGGQRRVLQGHQDAVHCVRFSPDGRFLVTASGDATARIFPVVARASEILPGRGADSVLAGISPDGQLIAAGGRDGALRLWQDGGEPLVVQAHGGPITTAAMSPTGAHVATAGTDNIVRVWSRTGVPVGELASPTQAAVKALMFSPDGQWIASAESDGKVRLREIDSGQERLFSGHVGQVLSVVFSPSGELLATAGEDESVLLWRLATGEGTLIGEHDEKVRALAFSPDEQLLVSGSDDHTMRIWHLTTGLTEHLNVGGSGVKQLGFLPDGRTIVSVSGGDTGARLWDVATSTQRMALRGHGGEVTAFALTPDGKRLATGSLDRTVRLWDLESGEGRAMVGHTGPVGGVAFTPDGQRLLSLGWDGTVRRWADDLPFGEAPLRAFLDAVAPSTR</sequence>
<dbReference type="STRING" id="1192034.CAP_5837"/>
<dbReference type="eggNOG" id="COG2319">
    <property type="taxonomic scope" value="Bacteria"/>
</dbReference>
<dbReference type="InterPro" id="IPR011048">
    <property type="entry name" value="Haem_d1_sf"/>
</dbReference>
<dbReference type="InterPro" id="IPR011659">
    <property type="entry name" value="WD40"/>
</dbReference>
<feature type="compositionally biased region" description="Polar residues" evidence="4">
    <location>
        <begin position="21"/>
        <end position="37"/>
    </location>
</feature>
<dbReference type="PROSITE" id="PS50011">
    <property type="entry name" value="PROTEIN_KINASE_DOM"/>
    <property type="match status" value="1"/>
</dbReference>
<feature type="repeat" description="WD" evidence="3">
    <location>
        <begin position="852"/>
        <end position="871"/>
    </location>
</feature>
<dbReference type="CDD" id="cd14014">
    <property type="entry name" value="STKc_PknB_like"/>
    <property type="match status" value="1"/>
</dbReference>
<dbReference type="PRINTS" id="PR00320">
    <property type="entry name" value="GPROTEINBRPT"/>
</dbReference>
<evidence type="ECO:0000256" key="4">
    <source>
        <dbReference type="SAM" id="MobiDB-lite"/>
    </source>
</evidence>
<name>A0A017TGQ8_9BACT</name>
<proteinExistence type="predicted"/>
<dbReference type="SMART" id="SM00220">
    <property type="entry name" value="S_TKc"/>
    <property type="match status" value="1"/>
</dbReference>
<dbReference type="PANTHER" id="PTHR19879:SF9">
    <property type="entry name" value="TRANSCRIPTION INITIATION FACTOR TFIID SUBUNIT 5"/>
    <property type="match status" value="1"/>
</dbReference>
<dbReference type="EMBL" id="ASRX01000005">
    <property type="protein sequence ID" value="EYF08077.1"/>
    <property type="molecule type" value="Genomic_DNA"/>
</dbReference>
<dbReference type="Pfam" id="PF00400">
    <property type="entry name" value="WD40"/>
    <property type="match status" value="12"/>
</dbReference>
<reference evidence="6 7" key="1">
    <citation type="submission" date="2013-05" db="EMBL/GenBank/DDBJ databases">
        <title>Genome assembly of Chondromyces apiculatus DSM 436.</title>
        <authorList>
            <person name="Sharma G."/>
            <person name="Khatri I."/>
            <person name="Kaur C."/>
            <person name="Mayilraj S."/>
            <person name="Subramanian S."/>
        </authorList>
    </citation>
    <scope>NUCLEOTIDE SEQUENCE [LARGE SCALE GENOMIC DNA]</scope>
    <source>
        <strain evidence="6 7">DSM 436</strain>
    </source>
</reference>
<dbReference type="RefSeq" id="WP_081864520.1">
    <property type="nucleotide sequence ID" value="NZ_ASRX01000005.1"/>
</dbReference>